<dbReference type="GO" id="GO:0005085">
    <property type="term" value="F:guanyl-nucleotide exchange factor activity"/>
    <property type="evidence" value="ECO:0007669"/>
    <property type="project" value="InterPro"/>
</dbReference>
<organism evidence="2 3">
    <name type="scientific">Geotrypetes seraphini</name>
    <name type="common">Gaboon caecilian</name>
    <name type="synonym">Caecilia seraphini</name>
    <dbReference type="NCBI Taxonomy" id="260995"/>
    <lineage>
        <taxon>Eukaryota</taxon>
        <taxon>Metazoa</taxon>
        <taxon>Chordata</taxon>
        <taxon>Craniata</taxon>
        <taxon>Vertebrata</taxon>
        <taxon>Euteleostomi</taxon>
        <taxon>Amphibia</taxon>
        <taxon>Gymnophiona</taxon>
        <taxon>Geotrypetes</taxon>
    </lineage>
</organism>
<dbReference type="Gene3D" id="1.20.900.10">
    <property type="entry name" value="Dbl homology (DH) domain"/>
    <property type="match status" value="1"/>
</dbReference>
<feature type="domain" description="DH" evidence="1">
    <location>
        <begin position="277"/>
        <end position="463"/>
    </location>
</feature>
<evidence type="ECO:0000313" key="3">
    <source>
        <dbReference type="RefSeq" id="XP_033777239.1"/>
    </source>
</evidence>
<dbReference type="OrthoDB" id="27593at2759"/>
<dbReference type="InterPro" id="IPR047271">
    <property type="entry name" value="Ephexin-like"/>
</dbReference>
<name>A0A6P8P147_GEOSA</name>
<keyword evidence="2" id="KW-1185">Reference proteome</keyword>
<dbReference type="InterPro" id="IPR035899">
    <property type="entry name" value="DBL_dom_sf"/>
</dbReference>
<accession>A0A6P8P147</accession>
<dbReference type="RefSeq" id="XP_033777239.1">
    <property type="nucleotide sequence ID" value="XM_033921348.1"/>
</dbReference>
<dbReference type="SUPFAM" id="SSF50729">
    <property type="entry name" value="PH domain-like"/>
    <property type="match status" value="1"/>
</dbReference>
<dbReference type="InterPro" id="IPR000219">
    <property type="entry name" value="DH_dom"/>
</dbReference>
<dbReference type="InterPro" id="IPR011993">
    <property type="entry name" value="PH-like_dom_sf"/>
</dbReference>
<evidence type="ECO:0000313" key="2">
    <source>
        <dbReference type="Proteomes" id="UP000515159"/>
    </source>
</evidence>
<dbReference type="SUPFAM" id="SSF48065">
    <property type="entry name" value="DBL homology domain (DH-domain)"/>
    <property type="match status" value="1"/>
</dbReference>
<dbReference type="InParanoid" id="A0A6P8P147"/>
<dbReference type="KEGG" id="gsh:117348823"/>
<dbReference type="Gene3D" id="2.30.29.30">
    <property type="entry name" value="Pleckstrin-homology domain (PH domain)/Phosphotyrosine-binding domain (PTB)"/>
    <property type="match status" value="1"/>
</dbReference>
<gene>
    <name evidence="3" type="primary">LOC117348823</name>
</gene>
<dbReference type="GO" id="GO:0005634">
    <property type="term" value="C:nucleus"/>
    <property type="evidence" value="ECO:0007669"/>
    <property type="project" value="TreeGrafter"/>
</dbReference>
<dbReference type="CDD" id="cd00160">
    <property type="entry name" value="RhoGEF"/>
    <property type="match status" value="1"/>
</dbReference>
<reference evidence="3" key="1">
    <citation type="submission" date="2025-08" db="UniProtKB">
        <authorList>
            <consortium name="RefSeq"/>
        </authorList>
    </citation>
    <scope>IDENTIFICATION</scope>
</reference>
<dbReference type="PROSITE" id="PS50010">
    <property type="entry name" value="DH_2"/>
    <property type="match status" value="1"/>
</dbReference>
<dbReference type="GeneID" id="117348823"/>
<evidence type="ECO:0000259" key="1">
    <source>
        <dbReference type="PROSITE" id="PS50010"/>
    </source>
</evidence>
<dbReference type="SMART" id="SM00325">
    <property type="entry name" value="RhoGEF"/>
    <property type="match status" value="1"/>
</dbReference>
<dbReference type="GO" id="GO:0005737">
    <property type="term" value="C:cytoplasm"/>
    <property type="evidence" value="ECO:0007669"/>
    <property type="project" value="TreeGrafter"/>
</dbReference>
<dbReference type="Proteomes" id="UP000515159">
    <property type="component" value="Chromosome 15"/>
</dbReference>
<dbReference type="Pfam" id="PF00621">
    <property type="entry name" value="RhoGEF"/>
    <property type="match status" value="1"/>
</dbReference>
<proteinExistence type="predicted"/>
<protein>
    <submittedName>
        <fullName evidence="3">Rho guanine nucleotide exchange factor 19-like isoform X1</fullName>
    </submittedName>
</protein>
<sequence length="612" mass="68460">MSASGSPQVWFSPPVRIQSMELFSKKQGCPDSPPQPTVLVKRCASCPETQKTPVTREKLQEQQRQLLPAFFRAKKPRKALSSIKWSSYDDVHLCCESSLNTRQYSDSGSMEEPSNSDAAALVDSSCFTATAAGRESPEVSSPSALLSATFPRGAVKAQSSATEATAVKSSSPEASFLGNLSKRGTKKAKKCKRRESKYIHCQPLYQEYWVACTTADGKPKEQRFGLETPLSIAGFISSSLLGASSQMSPRDYTSFWQDIPEVKTKGLLGKISPQRHQLQETIFEVITSEASYLRSLSVAVNHFQKSSNLLQLLGPRDMHILFSNLQQVKEVGERFLLDLEDQLESDVFLPEIGELILRHCPAFQKVYIPYVTNQMYQEQLIQQLMRENAKFPQVLRQLEEQPVCQRQPLKSFLVLPFQRITRLKILLQGILKLALALSDSGLAQSVDNALQAIAQIVSACNENVKCMKQTEELVVLEKQMEFLEVKLIPLISRGRWLVRQGELVHTLILDSGVGHKLRLSSKPCHLHLFSDLLLLSRKREDGRFSVQDYAQIWHVKVEPIAVPALPDTSFLLCLTQNHKGTGSKYLLTTGSLAEKQQWVSLISIQVSSVLPK</sequence>
<dbReference type="PANTHER" id="PTHR12845:SF9">
    <property type="entry name" value="RHO GUANINE NUCLEOTIDE EXCHANGE FACTOR 5-LIKE"/>
    <property type="match status" value="1"/>
</dbReference>
<dbReference type="AlphaFoldDB" id="A0A6P8P147"/>
<dbReference type="PANTHER" id="PTHR12845">
    <property type="entry name" value="GUANINE NUCLEOTIDE EXCHANGE FACTOR"/>
    <property type="match status" value="1"/>
</dbReference>